<dbReference type="InterPro" id="IPR002822">
    <property type="entry name" value="Ni_insertion"/>
</dbReference>
<keyword evidence="1 2" id="KW-0533">Nickel</keyword>
<dbReference type="Pfam" id="PF01969">
    <property type="entry name" value="Ni_insertion"/>
    <property type="match status" value="1"/>
</dbReference>
<dbReference type="GO" id="GO:0016151">
    <property type="term" value="F:nickel cation binding"/>
    <property type="evidence" value="ECO:0007669"/>
    <property type="project" value="UniProtKB-UniRule"/>
</dbReference>
<organism evidence="3 4">
    <name type="scientific">Thermacetogenium phaeum</name>
    <dbReference type="NCBI Taxonomy" id="85874"/>
    <lineage>
        <taxon>Bacteria</taxon>
        <taxon>Bacillati</taxon>
        <taxon>Bacillota</taxon>
        <taxon>Clostridia</taxon>
        <taxon>Thermoanaerobacterales</taxon>
        <taxon>Thermoanaerobacteraceae</taxon>
        <taxon>Thermacetogenium</taxon>
    </lineage>
</organism>
<comment type="caution">
    <text evidence="3">The sequence shown here is derived from an EMBL/GenBank/DDBJ whole genome shotgun (WGS) entry which is preliminary data.</text>
</comment>
<evidence type="ECO:0000256" key="1">
    <source>
        <dbReference type="ARBA" id="ARBA00022596"/>
    </source>
</evidence>
<dbReference type="GO" id="GO:0016829">
    <property type="term" value="F:lyase activity"/>
    <property type="evidence" value="ECO:0007669"/>
    <property type="project" value="UniProtKB-UniRule"/>
</dbReference>
<dbReference type="AlphaFoldDB" id="A0A117LBP7"/>
<sequence length="408" mass="44021">MKIIYFDCFSGISGDMCLAALLDLGMPLECLQEAVECLGIPVAVEEKTVHKGAIRAKGITVRELRPQPPARSLSAMLEIVAKSSLPEEIKAKTEACLRRLAAAEAAVHGTPPEKVHFHEVGGLDTLVDLAGTFIGIAHLKVEHLYASPLPLARGSIKTAHGLIPLPAPAALELLSGVPTYGVNLEAELVTPTGAALVTALASSFGPPPPAVWERVGYGAGSSDLEWPNVLRAWLGEERMSDRRAEKGAGAFEEGRVLVLETQVDDTNPEFLPHLRSRLEEAGAVDVSFTPLLMKKGRPGFLVTVLSPAERLYALARIIFQETSSLGLRWRQEGRIMLFRTTVGVETPYGRIPVKIGYALAPDGSREVFNRAPEYEDCARAAREHGVGIKEVYRSALAASVKIEDAQEI</sequence>
<dbReference type="GO" id="GO:0051604">
    <property type="term" value="P:protein maturation"/>
    <property type="evidence" value="ECO:0007669"/>
    <property type="project" value="UniProtKB-UniRule"/>
</dbReference>
<dbReference type="Proteomes" id="UP000053326">
    <property type="component" value="Unassembled WGS sequence"/>
</dbReference>
<dbReference type="Gene3D" id="3.10.20.300">
    <property type="entry name" value="mk0293 like domain"/>
    <property type="match status" value="1"/>
</dbReference>
<evidence type="ECO:0000313" key="4">
    <source>
        <dbReference type="Proteomes" id="UP000053326"/>
    </source>
</evidence>
<dbReference type="NCBIfam" id="TIGR00299">
    <property type="entry name" value="nickel pincer cofactor biosynthesis protein LarC"/>
    <property type="match status" value="1"/>
</dbReference>
<dbReference type="EMBL" id="LGFO01000006">
    <property type="protein sequence ID" value="KUK37176.1"/>
    <property type="molecule type" value="Genomic_DNA"/>
</dbReference>
<gene>
    <name evidence="2" type="primary">larC</name>
    <name evidence="3" type="ORF">XD66_0109</name>
</gene>
<protein>
    <recommendedName>
        <fullName evidence="2">Pyridinium-3,5-bisthiocarboxylic acid mononucleotide nickel insertion protein</fullName>
        <shortName evidence="2">P2TMN nickel insertion protein</shortName>
        <ecNumber evidence="2">4.99.1.12</ecNumber>
    </recommendedName>
    <alternativeName>
        <fullName evidence="2">Nickel-pincer cofactor biosynthesis protein LarC</fullName>
    </alternativeName>
</protein>
<comment type="function">
    <text evidence="2">Involved in the biosynthesis of a nickel-pincer cofactor ((SCS)Ni(II) pincer complex). Binds Ni(2+), and functions in nickel delivery to pyridinium-3,5-bisthiocarboxylic acid mononucleotide (P2TMN), to form the mature cofactor. Is thus probably required for the activation of nickel-pincer cofactor-dependent enzymes.</text>
</comment>
<reference evidence="4" key="1">
    <citation type="journal article" date="2015" name="MBio">
        <title>Genome-Resolved Metagenomic Analysis Reveals Roles for Candidate Phyla and Other Microbial Community Members in Biogeochemical Transformations in Oil Reservoirs.</title>
        <authorList>
            <person name="Hu P."/>
            <person name="Tom L."/>
            <person name="Singh A."/>
            <person name="Thomas B.C."/>
            <person name="Baker B.J."/>
            <person name="Piceno Y.M."/>
            <person name="Andersen G.L."/>
            <person name="Banfield J.F."/>
        </authorList>
    </citation>
    <scope>NUCLEOTIDE SEQUENCE [LARGE SCALE GENOMIC DNA]</scope>
</reference>
<dbReference type="HAMAP" id="MF_01074">
    <property type="entry name" value="LarC"/>
    <property type="match status" value="1"/>
</dbReference>
<evidence type="ECO:0000313" key="3">
    <source>
        <dbReference type="EMBL" id="KUK37176.1"/>
    </source>
</evidence>
<evidence type="ECO:0000256" key="2">
    <source>
        <dbReference type="HAMAP-Rule" id="MF_01074"/>
    </source>
</evidence>
<dbReference type="PANTHER" id="PTHR36566">
    <property type="entry name" value="NICKEL INSERTION PROTEIN-RELATED"/>
    <property type="match status" value="1"/>
</dbReference>
<proteinExistence type="inferred from homology"/>
<keyword evidence="2" id="KW-0456">Lyase</keyword>
<dbReference type="Gene3D" id="3.30.70.1380">
    <property type="entry name" value="Transcriptional regulatory protein pf0864 domain like"/>
    <property type="match status" value="1"/>
</dbReference>
<accession>A0A117LBP7</accession>
<dbReference type="PANTHER" id="PTHR36566:SF1">
    <property type="entry name" value="PYRIDINIUM-3,5-BISTHIOCARBOXYLIC ACID MONONUCLEOTIDE NICKEL INSERTION PROTEIN"/>
    <property type="match status" value="1"/>
</dbReference>
<comment type="similarity">
    <text evidence="2">Belongs to the LarC family.</text>
</comment>
<comment type="catalytic activity">
    <reaction evidence="2">
        <text>Ni(II)-pyridinium-3,5-bisthiocarboxylate mononucleotide = pyridinium-3,5-bisthiocarboxylate mononucleotide + Ni(2+)</text>
        <dbReference type="Rhea" id="RHEA:54784"/>
        <dbReference type="ChEBI" id="CHEBI:49786"/>
        <dbReference type="ChEBI" id="CHEBI:137372"/>
        <dbReference type="ChEBI" id="CHEBI:137373"/>
        <dbReference type="EC" id="4.99.1.12"/>
    </reaction>
</comment>
<dbReference type="EC" id="4.99.1.12" evidence="2"/>
<name>A0A117LBP7_9THEO</name>